<feature type="transmembrane region" description="Helical" evidence="6">
    <location>
        <begin position="492"/>
        <end position="514"/>
    </location>
</feature>
<feature type="region of interest" description="Disordered" evidence="5">
    <location>
        <begin position="1"/>
        <end position="80"/>
    </location>
</feature>
<dbReference type="PROSITE" id="PS50042">
    <property type="entry name" value="CNMP_BINDING_3"/>
    <property type="match status" value="1"/>
</dbReference>
<proteinExistence type="predicted"/>
<accession>A0ABR3YTH8</accession>
<feature type="region of interest" description="Disordered" evidence="5">
    <location>
        <begin position="260"/>
        <end position="333"/>
    </location>
</feature>
<feature type="compositionally biased region" description="Acidic residues" evidence="5">
    <location>
        <begin position="189"/>
        <end position="201"/>
    </location>
</feature>
<feature type="compositionally biased region" description="Low complexity" evidence="5">
    <location>
        <begin position="238"/>
        <end position="247"/>
    </location>
</feature>
<dbReference type="PANTHER" id="PTHR43310">
    <property type="entry name" value="SULFATE TRANSPORTER YBAR-RELATED"/>
    <property type="match status" value="1"/>
</dbReference>
<dbReference type="InterPro" id="IPR000595">
    <property type="entry name" value="cNMP-bd_dom"/>
</dbReference>
<dbReference type="InterPro" id="IPR018490">
    <property type="entry name" value="cNMP-bd_dom_sf"/>
</dbReference>
<feature type="compositionally biased region" description="Polar residues" evidence="5">
    <location>
        <begin position="1007"/>
        <end position="1020"/>
    </location>
</feature>
<dbReference type="SUPFAM" id="SSF52091">
    <property type="entry name" value="SpoIIaa-like"/>
    <property type="match status" value="1"/>
</dbReference>
<dbReference type="Pfam" id="PF00916">
    <property type="entry name" value="Sulfate_transp"/>
    <property type="match status" value="1"/>
</dbReference>
<organism evidence="9 10">
    <name type="scientific">Sporothrix stenoceras</name>
    <dbReference type="NCBI Taxonomy" id="5173"/>
    <lineage>
        <taxon>Eukaryota</taxon>
        <taxon>Fungi</taxon>
        <taxon>Dikarya</taxon>
        <taxon>Ascomycota</taxon>
        <taxon>Pezizomycotina</taxon>
        <taxon>Sordariomycetes</taxon>
        <taxon>Sordariomycetidae</taxon>
        <taxon>Ophiostomatales</taxon>
        <taxon>Ophiostomataceae</taxon>
        <taxon>Sporothrix</taxon>
    </lineage>
</organism>
<evidence type="ECO:0000256" key="5">
    <source>
        <dbReference type="SAM" id="MobiDB-lite"/>
    </source>
</evidence>
<feature type="transmembrane region" description="Helical" evidence="6">
    <location>
        <begin position="758"/>
        <end position="781"/>
    </location>
</feature>
<dbReference type="Gene3D" id="2.60.120.10">
    <property type="entry name" value="Jelly Rolls"/>
    <property type="match status" value="1"/>
</dbReference>
<dbReference type="SUPFAM" id="SSF51206">
    <property type="entry name" value="cAMP-binding domain-like"/>
    <property type="match status" value="1"/>
</dbReference>
<dbReference type="EMBL" id="JAWCUI010000054">
    <property type="protein sequence ID" value="KAL1891269.1"/>
    <property type="molecule type" value="Genomic_DNA"/>
</dbReference>
<gene>
    <name evidence="9" type="ORF">Sste5346_007728</name>
</gene>
<evidence type="ECO:0000313" key="10">
    <source>
        <dbReference type="Proteomes" id="UP001583186"/>
    </source>
</evidence>
<comment type="caution">
    <text evidence="9">The sequence shown here is derived from an EMBL/GenBank/DDBJ whole genome shotgun (WGS) entry which is preliminary data.</text>
</comment>
<evidence type="ECO:0000259" key="7">
    <source>
        <dbReference type="PROSITE" id="PS50042"/>
    </source>
</evidence>
<evidence type="ECO:0000256" key="2">
    <source>
        <dbReference type="ARBA" id="ARBA00022692"/>
    </source>
</evidence>
<sequence length="1221" mass="134697">MSSTPPTAFAFTAWGRRRAGSVTSDDSGSIHDSRGRHRSISSMVAPREPFHSQDGRSHQHQHHNQQQQFLSSSLASTSHREPIRSFINPAQRDNLAPVSSQLHARSVREDTAELATYQLADKTERQNYSILARNRSLSFRTTFSSDVEADDCESPTTNASSNWGPEPIEETSEPEPSPSTEGEDRQLGEGDEASEDTEDAAFGDSPSLLTRALRRSPPQTPIDPSTSTDQQQEEEHQQQQQQPSAAARIGAYRGRIYRIQGTHGRERSNSNAVFSDADEDGDDVRPSGARRSQVRQSSSAAVDSPAQAPTESTPLLGNPVAANGSADQASYDLEGQKTTIRRRILNVFGRKRQDGTRNGPVRSPTIVVKDRIKKTYRNVKELKWWDRRRLWENVVVAPIACLPAVIVGLLLNILDALSYGMILFPLGNPIFAHLGAAGISIFYVSTIVSQIVFSSASIFKGGIGSELIEVVPFFHSMALTITDIVGEESPDAVIATTITSYALSAMVTGTVFYLMGHFKFGYIVGFIPRHILIGCIGGVGWFLIATGFEVTARIDGSLEYDLDTLKKLMQPDTVPLWIIPLILAIVLFYGQKHVTNKYFLPLYIIAIPFVFYLVALAGGTATPENLRNDGWVFQGPPADEPWWYFYTLYKFDQVHWGAIGQCIPAMLALTFFGILHVPINVPALALNTGEDHADLNHELKLHGYSNFLSGCMGSIQNYLVYANTLFFMRSGGDSRLAGFELAFLTFGVMLIGPKTIGYIPVMMVGCLIFDLGFELLVEAVWQPRKKLKLLEYVTVIVIVLIMGMYDFVVGIGFGILLAFVSLIFQTSQISAVRAMYAGDIVNSTVRRNHSQHHYLRQVGRQICIIKVAGYLFFGTIVSVEQKIRDLIADEAFIQRPIRYLILDLRQVTGLDYSAGEAFNTISRLLNGKGIHLVLSGVDANRALGHDLRAVGLGEDGIEVAFLPDINSALELCENELLKTLYASQEAEASETVKTSAAGDANAAVASKNVSGATPTPSVNSHLHPPAGGNGNGNGGPSVDMLASSPRRNLLQTAARESINRLEDRRQPKWQNFAEPLRLMLQVFEDISDKNEDFWYRATRYFTRQEFAAGQMLFHAGEPAEGFYLLEKGIVRAEYDLPHGQCYHESIVAGTTCGELPFFSDTTRTATAYADLDCVVWVLERAAWQRLQKDDPEVANELLRVSLKLTAERMSTVPASTMLMAD</sequence>
<reference evidence="9 10" key="1">
    <citation type="journal article" date="2024" name="IMA Fungus">
        <title>IMA Genome - F19 : A genome assembly and annotation guide to empower mycologists, including annotated draft genome sequences of Ceratocystis pirilliformis, Diaporthe australafricana, Fusarium ophioides, Paecilomyces lecythidis, and Sporothrix stenoceras.</title>
        <authorList>
            <person name="Aylward J."/>
            <person name="Wilson A.M."/>
            <person name="Visagie C.M."/>
            <person name="Spraker J."/>
            <person name="Barnes I."/>
            <person name="Buitendag C."/>
            <person name="Ceriani C."/>
            <person name="Del Mar Angel L."/>
            <person name="du Plessis D."/>
            <person name="Fuchs T."/>
            <person name="Gasser K."/>
            <person name="Kramer D."/>
            <person name="Li W."/>
            <person name="Munsamy K."/>
            <person name="Piso A."/>
            <person name="Price J.L."/>
            <person name="Sonnekus B."/>
            <person name="Thomas C."/>
            <person name="van der Nest A."/>
            <person name="van Dijk A."/>
            <person name="van Heerden A."/>
            <person name="van Vuuren N."/>
            <person name="Yilmaz N."/>
            <person name="Duong T.A."/>
            <person name="van der Merwe N.A."/>
            <person name="Wingfield M.J."/>
            <person name="Wingfield B.D."/>
        </authorList>
    </citation>
    <scope>NUCLEOTIDE SEQUENCE [LARGE SCALE GENOMIC DNA]</scope>
    <source>
        <strain evidence="9 10">CMW 5346</strain>
    </source>
</reference>
<feature type="transmembrane region" description="Helical" evidence="6">
    <location>
        <begin position="390"/>
        <end position="411"/>
    </location>
</feature>
<evidence type="ECO:0000313" key="9">
    <source>
        <dbReference type="EMBL" id="KAL1891269.1"/>
    </source>
</evidence>
<feature type="transmembrane region" description="Helical" evidence="6">
    <location>
        <begin position="526"/>
        <end position="548"/>
    </location>
</feature>
<keyword evidence="2 6" id="KW-0812">Transmembrane</keyword>
<dbReference type="InterPro" id="IPR014710">
    <property type="entry name" value="RmlC-like_jellyroll"/>
</dbReference>
<feature type="transmembrane region" description="Helical" evidence="6">
    <location>
        <begin position="793"/>
        <end position="824"/>
    </location>
</feature>
<dbReference type="CDD" id="cd07042">
    <property type="entry name" value="STAS_SulP_like_sulfate_transporter"/>
    <property type="match status" value="1"/>
</dbReference>
<feature type="transmembrane region" description="Helical" evidence="6">
    <location>
        <begin position="654"/>
        <end position="675"/>
    </location>
</feature>
<evidence type="ECO:0000256" key="3">
    <source>
        <dbReference type="ARBA" id="ARBA00022989"/>
    </source>
</evidence>
<dbReference type="InterPro" id="IPR052706">
    <property type="entry name" value="Membrane-Transporter-like"/>
</dbReference>
<dbReference type="Proteomes" id="UP001583186">
    <property type="component" value="Unassembled WGS sequence"/>
</dbReference>
<protein>
    <recommendedName>
        <fullName evidence="11">Sulfate transporter family protein</fullName>
    </recommendedName>
</protein>
<name>A0ABR3YTH8_9PEZI</name>
<dbReference type="Pfam" id="PF00027">
    <property type="entry name" value="cNMP_binding"/>
    <property type="match status" value="1"/>
</dbReference>
<feature type="compositionally biased region" description="Low complexity" evidence="5">
    <location>
        <begin position="289"/>
        <end position="302"/>
    </location>
</feature>
<feature type="transmembrane region" description="Helical" evidence="6">
    <location>
        <begin position="602"/>
        <end position="621"/>
    </location>
</feature>
<feature type="transmembrane region" description="Helical" evidence="6">
    <location>
        <begin position="574"/>
        <end position="590"/>
    </location>
</feature>
<evidence type="ECO:0000256" key="6">
    <source>
        <dbReference type="SAM" id="Phobius"/>
    </source>
</evidence>
<keyword evidence="3 6" id="KW-1133">Transmembrane helix</keyword>
<feature type="compositionally biased region" description="Low complexity" evidence="5">
    <location>
        <begin position="64"/>
        <end position="77"/>
    </location>
</feature>
<dbReference type="PROSITE" id="PS50801">
    <property type="entry name" value="STAS"/>
    <property type="match status" value="1"/>
</dbReference>
<dbReference type="InterPro" id="IPR036513">
    <property type="entry name" value="STAS_dom_sf"/>
</dbReference>
<evidence type="ECO:0008006" key="11">
    <source>
        <dbReference type="Google" id="ProtNLM"/>
    </source>
</evidence>
<evidence type="ECO:0000256" key="4">
    <source>
        <dbReference type="ARBA" id="ARBA00023136"/>
    </source>
</evidence>
<comment type="subcellular location">
    <subcellularLocation>
        <location evidence="1">Membrane</location>
        <topology evidence="1">Multi-pass membrane protein</topology>
    </subcellularLocation>
</comment>
<dbReference type="InterPro" id="IPR011547">
    <property type="entry name" value="SLC26A/SulP_dom"/>
</dbReference>
<feature type="region of interest" description="Disordered" evidence="5">
    <location>
        <begin position="146"/>
        <end position="247"/>
    </location>
</feature>
<keyword evidence="10" id="KW-1185">Reference proteome</keyword>
<feature type="transmembrane region" description="Helical" evidence="6">
    <location>
        <begin position="431"/>
        <end position="455"/>
    </location>
</feature>
<evidence type="ECO:0000256" key="1">
    <source>
        <dbReference type="ARBA" id="ARBA00004141"/>
    </source>
</evidence>
<dbReference type="Pfam" id="PF01740">
    <property type="entry name" value="STAS"/>
    <property type="match status" value="1"/>
</dbReference>
<dbReference type="PANTHER" id="PTHR43310:SF4">
    <property type="entry name" value="AFR304WP"/>
    <property type="match status" value="1"/>
</dbReference>
<feature type="region of interest" description="Disordered" evidence="5">
    <location>
        <begin position="1007"/>
        <end position="1042"/>
    </location>
</feature>
<evidence type="ECO:0000259" key="8">
    <source>
        <dbReference type="PROSITE" id="PS50801"/>
    </source>
</evidence>
<dbReference type="CDD" id="cd00038">
    <property type="entry name" value="CAP_ED"/>
    <property type="match status" value="1"/>
</dbReference>
<feature type="compositionally biased region" description="Basic and acidic residues" evidence="5">
    <location>
        <begin position="48"/>
        <end position="57"/>
    </location>
</feature>
<feature type="domain" description="Cyclic nucleotide-binding" evidence="7">
    <location>
        <begin position="1106"/>
        <end position="1186"/>
    </location>
</feature>
<keyword evidence="4 6" id="KW-0472">Membrane</keyword>
<feature type="transmembrane region" description="Helical" evidence="6">
    <location>
        <begin position="736"/>
        <end position="752"/>
    </location>
</feature>
<dbReference type="InterPro" id="IPR002645">
    <property type="entry name" value="STAS_dom"/>
</dbReference>
<feature type="compositionally biased region" description="Polar residues" evidence="5">
    <location>
        <begin position="154"/>
        <end position="163"/>
    </location>
</feature>
<dbReference type="SMART" id="SM00100">
    <property type="entry name" value="cNMP"/>
    <property type="match status" value="1"/>
</dbReference>
<feature type="domain" description="STAS" evidence="8">
    <location>
        <begin position="862"/>
        <end position="972"/>
    </location>
</feature>
<dbReference type="Gene3D" id="3.30.750.24">
    <property type="entry name" value="STAS domain"/>
    <property type="match status" value="1"/>
</dbReference>